<dbReference type="InterPro" id="IPR017806">
    <property type="entry name" value="EgtB"/>
</dbReference>
<dbReference type="InterPro" id="IPR024775">
    <property type="entry name" value="DinB-like"/>
</dbReference>
<dbReference type="InterPro" id="IPR051043">
    <property type="entry name" value="Sulfatase_Mod_Factor_Kinase"/>
</dbReference>
<sequence length="398" mass="44986">MTSASPDSAAEPDAVLERYREVRAATIALTAPLSAEDCQLQSMPDASPAKWHLAHTTWFFETFVLLPHLRGYRPFHPAYAVLFNSYYVRVGDRHARAERGMLSRPSLEEVHSYRRHVDAGIERLVGDAAGTVWGDLLELGLHHEQQHQELILMDIQHAFSRNPLEPAYRADQAVNRAPGEAEWMSLPGGLHALGHEGAGFAFDNEGPRHKVWLEPFTIADRLVTNAEYLAFVEDGGYRRPELWLSDGWATVEAEWWTAPLYWRREDGMWTRFSLAGRHELRGDEPVLHASYYEAEAYARWAGARLPTEAEWEVAGRHCPLRQRDDVAWQWTASPYIAYPGFVASESAVGEYNGKFMVNQFVLRGGSLATPAGHARLTYRNFFPPSARWAFSGIRLAGT</sequence>
<evidence type="ECO:0000259" key="4">
    <source>
        <dbReference type="Pfam" id="PF03781"/>
    </source>
</evidence>
<dbReference type="EMBL" id="BMHK01000010">
    <property type="protein sequence ID" value="GGC00135.1"/>
    <property type="molecule type" value="Genomic_DNA"/>
</dbReference>
<keyword evidence="7" id="KW-1185">Reference proteome</keyword>
<dbReference type="Proteomes" id="UP000608154">
    <property type="component" value="Unassembled WGS sequence"/>
</dbReference>
<reference evidence="6" key="2">
    <citation type="submission" date="2020-09" db="EMBL/GenBank/DDBJ databases">
        <authorList>
            <person name="Sun Q."/>
            <person name="Zhou Y."/>
        </authorList>
    </citation>
    <scope>NUCLEOTIDE SEQUENCE</scope>
    <source>
        <strain evidence="6">CGMCC 1.15095</strain>
    </source>
</reference>
<protein>
    <submittedName>
        <fullName evidence="6">Ergothioneine biosynthesis protein EgtB</fullName>
    </submittedName>
</protein>
<dbReference type="Pfam" id="PF03781">
    <property type="entry name" value="FGE-sulfatase"/>
    <property type="match status" value="1"/>
</dbReference>
<evidence type="ECO:0000313" key="7">
    <source>
        <dbReference type="Proteomes" id="UP000608154"/>
    </source>
</evidence>
<dbReference type="InterPro" id="IPR016187">
    <property type="entry name" value="CTDL_fold"/>
</dbReference>
<dbReference type="Gene3D" id="3.90.1580.10">
    <property type="entry name" value="paralog of FGE (formylglycine-generating enzyme)"/>
    <property type="match status" value="2"/>
</dbReference>
<feature type="domain" description="Sulfatase-modifying factor enzyme-like" evidence="4">
    <location>
        <begin position="181"/>
        <end position="317"/>
    </location>
</feature>
<dbReference type="AlphaFoldDB" id="A0A916TSC9"/>
<dbReference type="RefSeq" id="WP_188770736.1">
    <property type="nucleotide sequence ID" value="NZ_BMHK01000010.1"/>
</dbReference>
<gene>
    <name evidence="6" type="ORF">GCM10011494_18370</name>
</gene>
<proteinExistence type="predicted"/>
<dbReference type="GO" id="GO:0052699">
    <property type="term" value="P:ergothioneine biosynthetic process"/>
    <property type="evidence" value="ECO:0007669"/>
    <property type="project" value="InterPro"/>
</dbReference>
<reference evidence="6" key="1">
    <citation type="journal article" date="2014" name="Int. J. Syst. Evol. Microbiol.">
        <title>Complete genome sequence of Corynebacterium casei LMG S-19264T (=DSM 44701T), isolated from a smear-ripened cheese.</title>
        <authorList>
            <consortium name="US DOE Joint Genome Institute (JGI-PGF)"/>
            <person name="Walter F."/>
            <person name="Albersmeier A."/>
            <person name="Kalinowski J."/>
            <person name="Ruckert C."/>
        </authorList>
    </citation>
    <scope>NUCLEOTIDE SEQUENCE</scope>
    <source>
        <strain evidence="6">CGMCC 1.15095</strain>
    </source>
</reference>
<dbReference type="SUPFAM" id="SSF56436">
    <property type="entry name" value="C-type lectin-like"/>
    <property type="match status" value="1"/>
</dbReference>
<evidence type="ECO:0000256" key="2">
    <source>
        <dbReference type="ARBA" id="ARBA00023004"/>
    </source>
</evidence>
<keyword evidence="2" id="KW-0408">Iron</keyword>
<name>A0A916TSC9_9SPHN</name>
<dbReference type="InterPro" id="IPR005532">
    <property type="entry name" value="SUMF_dom"/>
</dbReference>
<comment type="pathway">
    <text evidence="3">Amino-acid biosynthesis; ergothioneine biosynthesis.</text>
</comment>
<dbReference type="Pfam" id="PF12867">
    <property type="entry name" value="DinB_2"/>
    <property type="match status" value="1"/>
</dbReference>
<accession>A0A916TSC9</accession>
<organism evidence="6 7">
    <name type="scientific">Novosphingobium endophyticum</name>
    <dbReference type="NCBI Taxonomy" id="1955250"/>
    <lineage>
        <taxon>Bacteria</taxon>
        <taxon>Pseudomonadati</taxon>
        <taxon>Pseudomonadota</taxon>
        <taxon>Alphaproteobacteria</taxon>
        <taxon>Sphingomonadales</taxon>
        <taxon>Sphingomonadaceae</taxon>
        <taxon>Novosphingobium</taxon>
    </lineage>
</organism>
<evidence type="ECO:0000256" key="1">
    <source>
        <dbReference type="ARBA" id="ARBA00023002"/>
    </source>
</evidence>
<dbReference type="PANTHER" id="PTHR23150:SF36">
    <property type="entry name" value="HERCYNINE OXYGENASE"/>
    <property type="match status" value="1"/>
</dbReference>
<evidence type="ECO:0000256" key="3">
    <source>
        <dbReference type="ARBA" id="ARBA00037882"/>
    </source>
</evidence>
<comment type="caution">
    <text evidence="6">The sequence shown here is derived from an EMBL/GenBank/DDBJ whole genome shotgun (WGS) entry which is preliminary data.</text>
</comment>
<dbReference type="PANTHER" id="PTHR23150">
    <property type="entry name" value="SULFATASE MODIFYING FACTOR 1, 2"/>
    <property type="match status" value="1"/>
</dbReference>
<dbReference type="NCBIfam" id="TIGR03440">
    <property type="entry name" value="egtB_TIGR03440"/>
    <property type="match status" value="1"/>
</dbReference>
<feature type="domain" description="DinB-like" evidence="5">
    <location>
        <begin position="19"/>
        <end position="151"/>
    </location>
</feature>
<evidence type="ECO:0000259" key="5">
    <source>
        <dbReference type="Pfam" id="PF12867"/>
    </source>
</evidence>
<dbReference type="InterPro" id="IPR042095">
    <property type="entry name" value="SUMF_sf"/>
</dbReference>
<evidence type="ECO:0000313" key="6">
    <source>
        <dbReference type="EMBL" id="GGC00135.1"/>
    </source>
</evidence>
<keyword evidence="1" id="KW-0560">Oxidoreductase</keyword>